<dbReference type="InterPro" id="IPR036291">
    <property type="entry name" value="NAD(P)-bd_dom_sf"/>
</dbReference>
<dbReference type="Gene3D" id="3.40.50.720">
    <property type="entry name" value="NAD(P)-binding Rossmann-like Domain"/>
    <property type="match status" value="1"/>
</dbReference>
<dbReference type="OrthoDB" id="2216847at2"/>
<comment type="caution">
    <text evidence="2">The sequence shown here is derived from an EMBL/GenBank/DDBJ whole genome shotgun (WGS) entry which is preliminary data.</text>
</comment>
<organism evidence="2 3">
    <name type="scientific">Ligilactobacillus agilis DSM 20509</name>
    <dbReference type="NCBI Taxonomy" id="1423718"/>
    <lineage>
        <taxon>Bacteria</taxon>
        <taxon>Bacillati</taxon>
        <taxon>Bacillota</taxon>
        <taxon>Bacilli</taxon>
        <taxon>Lactobacillales</taxon>
        <taxon>Lactobacillaceae</taxon>
        <taxon>Ligilactobacillus</taxon>
    </lineage>
</organism>
<reference evidence="2 3" key="1">
    <citation type="journal article" date="2015" name="Genome Announc.">
        <title>Expanding the biotechnology potential of lactobacilli through comparative genomics of 213 strains and associated genera.</title>
        <authorList>
            <person name="Sun Z."/>
            <person name="Harris H.M."/>
            <person name="McCann A."/>
            <person name="Guo C."/>
            <person name="Argimon S."/>
            <person name="Zhang W."/>
            <person name="Yang X."/>
            <person name="Jeffery I.B."/>
            <person name="Cooney J.C."/>
            <person name="Kagawa T.F."/>
            <person name="Liu W."/>
            <person name="Song Y."/>
            <person name="Salvetti E."/>
            <person name="Wrobel A."/>
            <person name="Rasinkangas P."/>
            <person name="Parkhill J."/>
            <person name="Rea M.C."/>
            <person name="O'Sullivan O."/>
            <person name="Ritari J."/>
            <person name="Douillard F.P."/>
            <person name="Paul Ross R."/>
            <person name="Yang R."/>
            <person name="Briner A.E."/>
            <person name="Felis G.E."/>
            <person name="de Vos W.M."/>
            <person name="Barrangou R."/>
            <person name="Klaenhammer T.R."/>
            <person name="Caufield P.W."/>
            <person name="Cui Y."/>
            <person name="Zhang H."/>
            <person name="O'Toole P.W."/>
        </authorList>
    </citation>
    <scope>NUCLEOTIDE SEQUENCE [LARGE SCALE GENOMIC DNA]</scope>
    <source>
        <strain evidence="2 3">DSM 20509</strain>
    </source>
</reference>
<evidence type="ECO:0000259" key="1">
    <source>
        <dbReference type="Pfam" id="PF01370"/>
    </source>
</evidence>
<evidence type="ECO:0000313" key="3">
    <source>
        <dbReference type="Proteomes" id="UP000051008"/>
    </source>
</evidence>
<sequence>MKITVAGGTGLVGQSILTELRHHPEYELHSLSRTGRRPTSIPGVTYHAVNLLADTSWQQLIETSDWVIDCVGILFENRRKQITYQTSIVLPAKKLIDTLANTSGNFLYVSANYAPFFLKDYLATKKEVELYAYSRLGQRAVCAFPGIVYSKKRLSNYYPARIIANLIRTRCFNWLTKIRPISSQAFAHEILNIITGLPSPLRKRIP</sequence>
<dbReference type="InterPro" id="IPR001509">
    <property type="entry name" value="Epimerase_deHydtase"/>
</dbReference>
<dbReference type="PATRIC" id="fig|1423718.3.peg.1767"/>
<dbReference type="RefSeq" id="WP_056976564.1">
    <property type="nucleotide sequence ID" value="NZ_AYYP01000026.1"/>
</dbReference>
<dbReference type="GO" id="GO:0044877">
    <property type="term" value="F:protein-containing complex binding"/>
    <property type="evidence" value="ECO:0007669"/>
    <property type="project" value="TreeGrafter"/>
</dbReference>
<dbReference type="InterPro" id="IPR051207">
    <property type="entry name" value="ComplexI_NDUFA9_subunit"/>
</dbReference>
<protein>
    <recommendedName>
        <fullName evidence="1">NAD-dependent epimerase/dehydratase domain-containing protein</fullName>
    </recommendedName>
</protein>
<dbReference type="Pfam" id="PF01370">
    <property type="entry name" value="Epimerase"/>
    <property type="match status" value="1"/>
</dbReference>
<dbReference type="EMBL" id="AYYP01000026">
    <property type="protein sequence ID" value="KRM64727.1"/>
    <property type="molecule type" value="Genomic_DNA"/>
</dbReference>
<dbReference type="PANTHER" id="PTHR12126:SF16">
    <property type="entry name" value="MIOREX COMPLEX COMPONENT 2"/>
    <property type="match status" value="1"/>
</dbReference>
<dbReference type="Proteomes" id="UP000051008">
    <property type="component" value="Unassembled WGS sequence"/>
</dbReference>
<gene>
    <name evidence="2" type="ORF">FC14_GL001703</name>
</gene>
<dbReference type="AlphaFoldDB" id="A0A0R2AC69"/>
<name>A0A0R2AC69_9LACO</name>
<keyword evidence="3" id="KW-1185">Reference proteome</keyword>
<evidence type="ECO:0000313" key="2">
    <source>
        <dbReference type="EMBL" id="KRM64727.1"/>
    </source>
</evidence>
<accession>A0A0R2AC69</accession>
<dbReference type="PANTHER" id="PTHR12126">
    <property type="entry name" value="NADH-UBIQUINONE OXIDOREDUCTASE 39 KDA SUBUNIT-RELATED"/>
    <property type="match status" value="1"/>
</dbReference>
<dbReference type="SUPFAM" id="SSF51735">
    <property type="entry name" value="NAD(P)-binding Rossmann-fold domains"/>
    <property type="match status" value="1"/>
</dbReference>
<proteinExistence type="predicted"/>
<feature type="domain" description="NAD-dependent epimerase/dehydratase" evidence="1">
    <location>
        <begin position="3"/>
        <end position="111"/>
    </location>
</feature>